<evidence type="ECO:0000256" key="2">
    <source>
        <dbReference type="ARBA" id="ARBA00007935"/>
    </source>
</evidence>
<protein>
    <submittedName>
        <fullName evidence="9">Iron complex transport system permease protein</fullName>
    </submittedName>
</protein>
<evidence type="ECO:0000256" key="1">
    <source>
        <dbReference type="ARBA" id="ARBA00004651"/>
    </source>
</evidence>
<evidence type="ECO:0000256" key="8">
    <source>
        <dbReference type="SAM" id="Phobius"/>
    </source>
</evidence>
<feature type="transmembrane region" description="Helical" evidence="8">
    <location>
        <begin position="162"/>
        <end position="182"/>
    </location>
</feature>
<evidence type="ECO:0000313" key="9">
    <source>
        <dbReference type="EMBL" id="MDP9902723.1"/>
    </source>
</evidence>
<keyword evidence="6 8" id="KW-1133">Transmembrane helix</keyword>
<feature type="transmembrane region" description="Helical" evidence="8">
    <location>
        <begin position="319"/>
        <end position="337"/>
    </location>
</feature>
<evidence type="ECO:0000256" key="3">
    <source>
        <dbReference type="ARBA" id="ARBA00022448"/>
    </source>
</evidence>
<dbReference type="RefSeq" id="WP_307692460.1">
    <property type="nucleotide sequence ID" value="NZ_JAUSRO010000021.1"/>
</dbReference>
<feature type="transmembrane region" description="Helical" evidence="8">
    <location>
        <begin position="106"/>
        <end position="124"/>
    </location>
</feature>
<evidence type="ECO:0000256" key="4">
    <source>
        <dbReference type="ARBA" id="ARBA00022475"/>
    </source>
</evidence>
<feature type="transmembrane region" description="Helical" evidence="8">
    <location>
        <begin position="136"/>
        <end position="155"/>
    </location>
</feature>
<dbReference type="PANTHER" id="PTHR30472">
    <property type="entry name" value="FERRIC ENTEROBACTIN TRANSPORT SYSTEM PERMEASE PROTEIN"/>
    <property type="match status" value="1"/>
</dbReference>
<dbReference type="Proteomes" id="UP001226867">
    <property type="component" value="Unassembled WGS sequence"/>
</dbReference>
<evidence type="ECO:0000256" key="5">
    <source>
        <dbReference type="ARBA" id="ARBA00022692"/>
    </source>
</evidence>
<feature type="transmembrane region" description="Helical" evidence="8">
    <location>
        <begin position="73"/>
        <end position="94"/>
    </location>
</feature>
<dbReference type="InterPro" id="IPR037294">
    <property type="entry name" value="ABC_BtuC-like"/>
</dbReference>
<gene>
    <name evidence="9" type="ORF">J2W36_005001</name>
</gene>
<keyword evidence="4" id="KW-1003">Cell membrane</keyword>
<organism evidence="9 10">
    <name type="scientific">Variovorax ginsengisoli</name>
    <dbReference type="NCBI Taxonomy" id="363844"/>
    <lineage>
        <taxon>Bacteria</taxon>
        <taxon>Pseudomonadati</taxon>
        <taxon>Pseudomonadota</taxon>
        <taxon>Betaproteobacteria</taxon>
        <taxon>Burkholderiales</taxon>
        <taxon>Comamonadaceae</taxon>
        <taxon>Variovorax</taxon>
    </lineage>
</organism>
<proteinExistence type="inferred from homology"/>
<accession>A0ABT9SED2</accession>
<evidence type="ECO:0000256" key="6">
    <source>
        <dbReference type="ARBA" id="ARBA00022989"/>
    </source>
</evidence>
<keyword evidence="5 8" id="KW-0812">Transmembrane</keyword>
<dbReference type="InterPro" id="IPR000522">
    <property type="entry name" value="ABC_transptr_permease_BtuC"/>
</dbReference>
<feature type="transmembrane region" description="Helical" evidence="8">
    <location>
        <begin position="188"/>
        <end position="208"/>
    </location>
</feature>
<dbReference type="PANTHER" id="PTHR30472:SF70">
    <property type="entry name" value="MOLYBDATE IMPORT SYSTEM PERMEASE PROTEIN MOLB"/>
    <property type="match status" value="1"/>
</dbReference>
<evidence type="ECO:0000256" key="7">
    <source>
        <dbReference type="ARBA" id="ARBA00023136"/>
    </source>
</evidence>
<sequence length="376" mass="38704">MTTGWTHEEGVPYPMEPGEPWPGWADAGRWLRRAWPSALRSGLLWPAAAALLALTMAAAALTFGRYPLTLQQVLAYPAHLLGLVVLDPAQVALLQRLLVEIRLPRVLAALLTGAALASSGAAFQAVFRNPLVSPDLLGVMAGASAGAAGAMLLDLPWITVQALAFAGGVLAVALGVAIAQIFGGGALVMLVLGGIVSGALFTSLLSLVKVLADPYNQLPAIVVWLMGNLGQAGSAQLAWLALPMGLAVAALCMLGPWLDALAMGDDEARTLGVPVGPLRLGVIALATLLSALTVSLAGMIGWVGLIVPHAARLLTGPRNALLLPTSAFLGAAFLVGADMLARNAFAAEIPIGILTQLLGIPLFLLVLARVRRGWAA</sequence>
<name>A0ABT9SED2_9BURK</name>
<dbReference type="EMBL" id="JAUSRO010000021">
    <property type="protein sequence ID" value="MDP9902723.1"/>
    <property type="molecule type" value="Genomic_DNA"/>
</dbReference>
<evidence type="ECO:0000313" key="10">
    <source>
        <dbReference type="Proteomes" id="UP001226867"/>
    </source>
</evidence>
<comment type="caution">
    <text evidence="9">The sequence shown here is derived from an EMBL/GenBank/DDBJ whole genome shotgun (WGS) entry which is preliminary data.</text>
</comment>
<dbReference type="Gene3D" id="1.10.3470.10">
    <property type="entry name" value="ABC transporter involved in vitamin B12 uptake, BtuC"/>
    <property type="match status" value="1"/>
</dbReference>
<dbReference type="Pfam" id="PF01032">
    <property type="entry name" value="FecCD"/>
    <property type="match status" value="1"/>
</dbReference>
<feature type="transmembrane region" description="Helical" evidence="8">
    <location>
        <begin position="349"/>
        <end position="368"/>
    </location>
</feature>
<keyword evidence="7 8" id="KW-0472">Membrane</keyword>
<comment type="subcellular location">
    <subcellularLocation>
        <location evidence="1">Cell membrane</location>
        <topology evidence="1">Multi-pass membrane protein</topology>
    </subcellularLocation>
</comment>
<dbReference type="SUPFAM" id="SSF81345">
    <property type="entry name" value="ABC transporter involved in vitamin B12 uptake, BtuC"/>
    <property type="match status" value="1"/>
</dbReference>
<comment type="similarity">
    <text evidence="2">Belongs to the binding-protein-dependent transport system permease family. FecCD subfamily.</text>
</comment>
<keyword evidence="3" id="KW-0813">Transport</keyword>
<feature type="transmembrane region" description="Helical" evidence="8">
    <location>
        <begin position="42"/>
        <end position="61"/>
    </location>
</feature>
<feature type="transmembrane region" description="Helical" evidence="8">
    <location>
        <begin position="278"/>
        <end position="307"/>
    </location>
</feature>
<keyword evidence="10" id="KW-1185">Reference proteome</keyword>
<feature type="transmembrane region" description="Helical" evidence="8">
    <location>
        <begin position="237"/>
        <end position="258"/>
    </location>
</feature>
<dbReference type="CDD" id="cd06550">
    <property type="entry name" value="TM_ABC_iron-siderophores_like"/>
    <property type="match status" value="1"/>
</dbReference>
<reference evidence="9 10" key="1">
    <citation type="submission" date="2023-07" db="EMBL/GenBank/DDBJ databases">
        <title>Sorghum-associated microbial communities from plants grown in Nebraska, USA.</title>
        <authorList>
            <person name="Schachtman D."/>
        </authorList>
    </citation>
    <scope>NUCLEOTIDE SEQUENCE [LARGE SCALE GENOMIC DNA]</scope>
    <source>
        <strain evidence="9 10">DS1607</strain>
    </source>
</reference>